<dbReference type="EMBL" id="SRLO01000883">
    <property type="protein sequence ID" value="TNN44816.1"/>
    <property type="molecule type" value="Genomic_DNA"/>
</dbReference>
<sequence length="133" mass="14824">MSLKSSRWEEDCKGVAGIEKWAGSKHLSDVNSFHSAALRNTPRSLCTRWAASQKNGTLRSWADIQCREAVSRGNRASAQWRGTMASSHSQKHAQRERSLARKDGRTSRTVRLLPPRSPRECFHPAPVGVDATL</sequence>
<keyword evidence="3" id="KW-1185">Reference proteome</keyword>
<name>A0A4Z2FUB9_9TELE</name>
<evidence type="ECO:0000313" key="2">
    <source>
        <dbReference type="EMBL" id="TNN44816.1"/>
    </source>
</evidence>
<comment type="caution">
    <text evidence="2">The sequence shown here is derived from an EMBL/GenBank/DDBJ whole genome shotgun (WGS) entry which is preliminary data.</text>
</comment>
<protein>
    <submittedName>
        <fullName evidence="2">Uncharacterized protein</fullName>
    </submittedName>
</protein>
<gene>
    <name evidence="2" type="ORF">EYF80_045001</name>
</gene>
<feature type="region of interest" description="Disordered" evidence="1">
    <location>
        <begin position="78"/>
        <end position="133"/>
    </location>
</feature>
<dbReference type="AlphaFoldDB" id="A0A4Z2FUB9"/>
<accession>A0A4Z2FUB9</accession>
<evidence type="ECO:0000256" key="1">
    <source>
        <dbReference type="SAM" id="MobiDB-lite"/>
    </source>
</evidence>
<reference evidence="2 3" key="1">
    <citation type="submission" date="2019-03" db="EMBL/GenBank/DDBJ databases">
        <title>First draft genome of Liparis tanakae, snailfish: a comprehensive survey of snailfish specific genes.</title>
        <authorList>
            <person name="Kim W."/>
            <person name="Song I."/>
            <person name="Jeong J.-H."/>
            <person name="Kim D."/>
            <person name="Kim S."/>
            <person name="Ryu S."/>
            <person name="Song J.Y."/>
            <person name="Lee S.K."/>
        </authorList>
    </citation>
    <scope>NUCLEOTIDE SEQUENCE [LARGE SCALE GENOMIC DNA]</scope>
    <source>
        <tissue evidence="2">Muscle</tissue>
    </source>
</reference>
<organism evidence="2 3">
    <name type="scientific">Liparis tanakae</name>
    <name type="common">Tanaka's snailfish</name>
    <dbReference type="NCBI Taxonomy" id="230148"/>
    <lineage>
        <taxon>Eukaryota</taxon>
        <taxon>Metazoa</taxon>
        <taxon>Chordata</taxon>
        <taxon>Craniata</taxon>
        <taxon>Vertebrata</taxon>
        <taxon>Euteleostomi</taxon>
        <taxon>Actinopterygii</taxon>
        <taxon>Neopterygii</taxon>
        <taxon>Teleostei</taxon>
        <taxon>Neoteleostei</taxon>
        <taxon>Acanthomorphata</taxon>
        <taxon>Eupercaria</taxon>
        <taxon>Perciformes</taxon>
        <taxon>Cottioidei</taxon>
        <taxon>Cottales</taxon>
        <taxon>Liparidae</taxon>
        <taxon>Liparis</taxon>
    </lineage>
</organism>
<dbReference type="Proteomes" id="UP000314294">
    <property type="component" value="Unassembled WGS sequence"/>
</dbReference>
<feature type="compositionally biased region" description="Basic and acidic residues" evidence="1">
    <location>
        <begin position="93"/>
        <end position="106"/>
    </location>
</feature>
<proteinExistence type="predicted"/>
<evidence type="ECO:0000313" key="3">
    <source>
        <dbReference type="Proteomes" id="UP000314294"/>
    </source>
</evidence>